<keyword evidence="2" id="KW-0521">NADP</keyword>
<organism evidence="8 9">
    <name type="scientific">Bonamia ostreae</name>
    <dbReference type="NCBI Taxonomy" id="126728"/>
    <lineage>
        <taxon>Eukaryota</taxon>
        <taxon>Sar</taxon>
        <taxon>Rhizaria</taxon>
        <taxon>Endomyxa</taxon>
        <taxon>Ascetosporea</taxon>
        <taxon>Haplosporida</taxon>
        <taxon>Bonamia</taxon>
    </lineage>
</organism>
<evidence type="ECO:0000313" key="8">
    <source>
        <dbReference type="EMBL" id="MES1923561.1"/>
    </source>
</evidence>
<feature type="transmembrane region" description="Helical" evidence="6">
    <location>
        <begin position="15"/>
        <end position="32"/>
    </location>
</feature>
<reference evidence="8 9" key="1">
    <citation type="journal article" date="2024" name="BMC Biol.">
        <title>Comparative genomics of Ascetosporea gives new insight into the evolutionary basis for animal parasitism in Rhizaria.</title>
        <authorList>
            <person name="Hiltunen Thoren M."/>
            <person name="Onut-Brannstrom I."/>
            <person name="Alfjorden A."/>
            <person name="Peckova H."/>
            <person name="Swords F."/>
            <person name="Hooper C."/>
            <person name="Holzer A.S."/>
            <person name="Bass D."/>
            <person name="Burki F."/>
        </authorList>
    </citation>
    <scope>NUCLEOTIDE SEQUENCE [LARGE SCALE GENOMIC DNA]</scope>
    <source>
        <strain evidence="8">20-A016</strain>
    </source>
</reference>
<comment type="caution">
    <text evidence="8">The sequence shown here is derived from an EMBL/GenBank/DDBJ whole genome shotgun (WGS) entry which is preliminary data.</text>
</comment>
<evidence type="ECO:0000256" key="5">
    <source>
        <dbReference type="ARBA" id="ARBA00048202"/>
    </source>
</evidence>
<proteinExistence type="predicted"/>
<evidence type="ECO:0000256" key="3">
    <source>
        <dbReference type="ARBA" id="ARBA00022967"/>
    </source>
</evidence>
<evidence type="ECO:0000256" key="2">
    <source>
        <dbReference type="ARBA" id="ARBA00022857"/>
    </source>
</evidence>
<evidence type="ECO:0000256" key="6">
    <source>
        <dbReference type="SAM" id="Phobius"/>
    </source>
</evidence>
<feature type="domain" description="NADP transhydrogenase beta-like" evidence="7">
    <location>
        <begin position="43"/>
        <end position="89"/>
    </location>
</feature>
<accession>A0ABV2AW27</accession>
<keyword evidence="9" id="KW-1185">Reference proteome</keyword>
<dbReference type="Proteomes" id="UP001439008">
    <property type="component" value="Unassembled WGS sequence"/>
</dbReference>
<name>A0ABV2AW27_9EUKA</name>
<evidence type="ECO:0000259" key="7">
    <source>
        <dbReference type="Pfam" id="PF02233"/>
    </source>
</evidence>
<sequence length="106" mass="10946">MLDMFKRPGDPEEHARLYAIPAVAFSALYLGLSALFPSVGFTKMAYVASSLCCVAGIGGLSSQKTARLGNALGMVGVGTGIFVALSSLAPSFSHLIQMFGLLGVGF</sequence>
<evidence type="ECO:0000313" key="9">
    <source>
        <dbReference type="Proteomes" id="UP001439008"/>
    </source>
</evidence>
<keyword evidence="6" id="KW-0812">Transmembrane</keyword>
<keyword evidence="3" id="KW-1278">Translocase</keyword>
<dbReference type="EMBL" id="JBDODL010006905">
    <property type="protein sequence ID" value="MES1923561.1"/>
    <property type="molecule type" value="Genomic_DNA"/>
</dbReference>
<dbReference type="PANTHER" id="PTHR10160">
    <property type="entry name" value="NAD(P) TRANSHYDROGENASE"/>
    <property type="match status" value="1"/>
</dbReference>
<gene>
    <name evidence="8" type="ORF">MHBO_005153</name>
</gene>
<protein>
    <recommendedName>
        <fullName evidence="1">proton-translocating NAD(P)(+) transhydrogenase</fullName>
        <ecNumber evidence="1">7.1.1.1</ecNumber>
    </recommendedName>
</protein>
<dbReference type="InterPro" id="IPR034300">
    <property type="entry name" value="PNTB-like"/>
</dbReference>
<keyword evidence="6" id="KW-0472">Membrane</keyword>
<feature type="transmembrane region" description="Helical" evidence="6">
    <location>
        <begin position="68"/>
        <end position="89"/>
    </location>
</feature>
<keyword evidence="4" id="KW-0520">NAD</keyword>
<dbReference type="EC" id="7.1.1.1" evidence="1"/>
<evidence type="ECO:0000256" key="1">
    <source>
        <dbReference type="ARBA" id="ARBA00012943"/>
    </source>
</evidence>
<dbReference type="PANTHER" id="PTHR10160:SF19">
    <property type="entry name" value="PROTON-TRANSLOCATING NAD(P)(+) TRANSHYDROGENASE"/>
    <property type="match status" value="1"/>
</dbReference>
<evidence type="ECO:0000256" key="4">
    <source>
        <dbReference type="ARBA" id="ARBA00023027"/>
    </source>
</evidence>
<feature type="transmembrane region" description="Helical" evidence="6">
    <location>
        <begin position="44"/>
        <end position="62"/>
    </location>
</feature>
<dbReference type="Pfam" id="PF02233">
    <property type="entry name" value="PNTB"/>
    <property type="match status" value="1"/>
</dbReference>
<keyword evidence="6" id="KW-1133">Transmembrane helix</keyword>
<comment type="catalytic activity">
    <reaction evidence="5">
        <text>NAD(+) + NADPH + H(+)(in) = NADH + NADP(+) + H(+)(out)</text>
        <dbReference type="Rhea" id="RHEA:47992"/>
        <dbReference type="ChEBI" id="CHEBI:15378"/>
        <dbReference type="ChEBI" id="CHEBI:57540"/>
        <dbReference type="ChEBI" id="CHEBI:57783"/>
        <dbReference type="ChEBI" id="CHEBI:57945"/>
        <dbReference type="ChEBI" id="CHEBI:58349"/>
        <dbReference type="EC" id="7.1.1.1"/>
    </reaction>
</comment>